<sequence length="303" mass="33548">MPEIDHSPAAQVPRLTRLAPTPSGFLHAGNLLSFAATYALSLHLNLEILLRIDDLDRDRLRPEYLADIFATLEYMDIPWHHGPRNPDEFSTQWSQTLRIEHYNSLLNALRDGGHLFACDCSRTQLLNGAYPGTCRHKNIPLSQPGVAWRLKTDPGSRIGIRSPGPATPPMPLPPSMYDFVVRKKNGDPAYQLASVADDLHFGVTHVVRGEDLLPSTLGQLYLASLLPFNTFPETVFWHHPLLEGPSGHKLSKSAGDTSIRHMRAQGLSPADICTATARMADPLAAPQNARELGDWLLQRQGII</sequence>
<dbReference type="InterPro" id="IPR020058">
    <property type="entry name" value="Glu/Gln-tRNA-synth_Ib_cat-dom"/>
</dbReference>
<comment type="similarity">
    <text evidence="7">Belongs to the class-I aminoacyl-tRNA synthetase family.</text>
</comment>
<evidence type="ECO:0000256" key="5">
    <source>
        <dbReference type="ARBA" id="ARBA00022840"/>
    </source>
</evidence>
<organism evidence="9 10">
    <name type="scientific">Chitinophaga pollutisoli</name>
    <dbReference type="NCBI Taxonomy" id="3133966"/>
    <lineage>
        <taxon>Bacteria</taxon>
        <taxon>Pseudomonadati</taxon>
        <taxon>Bacteroidota</taxon>
        <taxon>Chitinophagia</taxon>
        <taxon>Chitinophagales</taxon>
        <taxon>Chitinophagaceae</taxon>
        <taxon>Chitinophaga</taxon>
    </lineage>
</organism>
<evidence type="ECO:0000256" key="4">
    <source>
        <dbReference type="ARBA" id="ARBA00022833"/>
    </source>
</evidence>
<dbReference type="PANTHER" id="PTHR43311">
    <property type="entry name" value="GLUTAMATE--TRNA LIGASE"/>
    <property type="match status" value="1"/>
</dbReference>
<evidence type="ECO:0000259" key="8">
    <source>
        <dbReference type="Pfam" id="PF00749"/>
    </source>
</evidence>
<evidence type="ECO:0000313" key="9">
    <source>
        <dbReference type="EMBL" id="WZN39382.1"/>
    </source>
</evidence>
<evidence type="ECO:0000256" key="3">
    <source>
        <dbReference type="ARBA" id="ARBA00022741"/>
    </source>
</evidence>
<dbReference type="InterPro" id="IPR000924">
    <property type="entry name" value="Glu/Gln-tRNA-synth"/>
</dbReference>
<feature type="domain" description="Glutamyl/glutaminyl-tRNA synthetase class Ib catalytic" evidence="8">
    <location>
        <begin position="16"/>
        <end position="125"/>
    </location>
</feature>
<keyword evidence="2" id="KW-0479">Metal-binding</keyword>
<keyword evidence="7" id="KW-0648">Protein biosynthesis</keyword>
<dbReference type="Proteomes" id="UP001485459">
    <property type="component" value="Chromosome"/>
</dbReference>
<protein>
    <submittedName>
        <fullName evidence="9">Glutamate--tRNA ligase family protein</fullName>
    </submittedName>
</protein>
<evidence type="ECO:0000256" key="1">
    <source>
        <dbReference type="ARBA" id="ARBA00022598"/>
    </source>
</evidence>
<dbReference type="PRINTS" id="PR00987">
    <property type="entry name" value="TRNASYNTHGLU"/>
</dbReference>
<keyword evidence="1 7" id="KW-0436">Ligase</keyword>
<name>A0ABZ2YJF0_9BACT</name>
<dbReference type="PROSITE" id="PS00178">
    <property type="entry name" value="AA_TRNA_LIGASE_I"/>
    <property type="match status" value="1"/>
</dbReference>
<evidence type="ECO:0000256" key="2">
    <source>
        <dbReference type="ARBA" id="ARBA00022723"/>
    </source>
</evidence>
<dbReference type="Gene3D" id="3.40.50.620">
    <property type="entry name" value="HUPs"/>
    <property type="match status" value="1"/>
</dbReference>
<accession>A0ABZ2YJF0</accession>
<reference evidence="10" key="1">
    <citation type="submission" date="2024-03" db="EMBL/GenBank/DDBJ databases">
        <title>Chitinophaga horti sp. nov., isolated from garden soil.</title>
        <authorList>
            <person name="Lee D.S."/>
            <person name="Han D.M."/>
            <person name="Baek J.H."/>
            <person name="Choi D.G."/>
            <person name="Jeon J.H."/>
            <person name="Jeon C.O."/>
        </authorList>
    </citation>
    <scope>NUCLEOTIDE SEQUENCE [LARGE SCALE GENOMIC DNA]</scope>
    <source>
        <strain evidence="10">GPA1</strain>
    </source>
</reference>
<keyword evidence="10" id="KW-1185">Reference proteome</keyword>
<keyword evidence="4" id="KW-0862">Zinc</keyword>
<dbReference type="RefSeq" id="WP_341834371.1">
    <property type="nucleotide sequence ID" value="NZ_CP149822.1"/>
</dbReference>
<dbReference type="PANTHER" id="PTHR43311:SF1">
    <property type="entry name" value="GLUTAMYL-Q TRNA(ASP) SYNTHETASE"/>
    <property type="match status" value="1"/>
</dbReference>
<dbReference type="SUPFAM" id="SSF52374">
    <property type="entry name" value="Nucleotidylyl transferase"/>
    <property type="match status" value="1"/>
</dbReference>
<dbReference type="InterPro" id="IPR014729">
    <property type="entry name" value="Rossmann-like_a/b/a_fold"/>
</dbReference>
<evidence type="ECO:0000256" key="7">
    <source>
        <dbReference type="RuleBase" id="RU363037"/>
    </source>
</evidence>
<feature type="domain" description="Glutamyl/glutaminyl-tRNA synthetase class Ib catalytic" evidence="8">
    <location>
        <begin position="176"/>
        <end position="279"/>
    </location>
</feature>
<dbReference type="InterPro" id="IPR049940">
    <property type="entry name" value="GluQ/Sye"/>
</dbReference>
<dbReference type="InterPro" id="IPR001412">
    <property type="entry name" value="aa-tRNA-synth_I_CS"/>
</dbReference>
<gene>
    <name evidence="9" type="ORF">WJU16_15360</name>
</gene>
<dbReference type="GO" id="GO:0016874">
    <property type="term" value="F:ligase activity"/>
    <property type="evidence" value="ECO:0007669"/>
    <property type="project" value="UniProtKB-KW"/>
</dbReference>
<proteinExistence type="inferred from homology"/>
<evidence type="ECO:0000313" key="10">
    <source>
        <dbReference type="Proteomes" id="UP001485459"/>
    </source>
</evidence>
<dbReference type="EMBL" id="CP149822">
    <property type="protein sequence ID" value="WZN39382.1"/>
    <property type="molecule type" value="Genomic_DNA"/>
</dbReference>
<keyword evidence="5 7" id="KW-0067">ATP-binding</keyword>
<keyword evidence="3 7" id="KW-0547">Nucleotide-binding</keyword>
<evidence type="ECO:0000256" key="6">
    <source>
        <dbReference type="ARBA" id="ARBA00023146"/>
    </source>
</evidence>
<dbReference type="Pfam" id="PF00749">
    <property type="entry name" value="tRNA-synt_1c"/>
    <property type="match status" value="2"/>
</dbReference>
<keyword evidence="6 7" id="KW-0030">Aminoacyl-tRNA synthetase</keyword>